<feature type="region of interest" description="Disordered" evidence="1">
    <location>
        <begin position="372"/>
        <end position="419"/>
    </location>
</feature>
<feature type="compositionally biased region" description="Basic and acidic residues" evidence="1">
    <location>
        <begin position="274"/>
        <end position="291"/>
    </location>
</feature>
<evidence type="ECO:0000313" key="3">
    <source>
        <dbReference type="Proteomes" id="UP000214365"/>
    </source>
</evidence>
<dbReference type="Proteomes" id="UP000214365">
    <property type="component" value="Unassembled WGS sequence"/>
</dbReference>
<dbReference type="GeneID" id="31000042"/>
<evidence type="ECO:0000313" key="2">
    <source>
        <dbReference type="EMBL" id="OKL63926.1"/>
    </source>
</evidence>
<dbReference type="STRING" id="1441469.A0A225B953"/>
<dbReference type="OrthoDB" id="5427699at2759"/>
<sequence>MSQPATKSPGSYKEVRFSQPLVPVRRARSIASSTPLLDPAHQAVRAAQKALKEKTYSEYAVYINQSRSLLESQRLNFERERLVFAEERKLWDMERAMLKARIAELESAVRNVNTQSQKSLFSPDYSLQRKSAGSSVYQPMDQKQEQHHVWEGPIPGSRRPTRVFPAEDDADGKATLYIAPTEGNDFGLRTSLDDALSPQLFDRSEEISMPVPIEKVDSRLDGITLKSTALPLDIVAKVMTPPTSLSPTSSPPKDESDSSRPATSDAKSHSPLKLKLEDLGPPHENLIRDAGHTPMAILGTESPNEAEGSEEETPLAPVTTKQPVENGDSYFPVIVDDDPALKGPLTLLNSESSDTSFLSQLDQKLLDEAKKAISGRGRSASEVGDQQEDDDTAEGAGDERDPELKLKASTNFGTAFGQC</sequence>
<dbReference type="AlphaFoldDB" id="A0A225B953"/>
<gene>
    <name evidence="2" type="ORF">UA08_00287</name>
</gene>
<feature type="region of interest" description="Disordered" evidence="1">
    <location>
        <begin position="241"/>
        <end position="328"/>
    </location>
</feature>
<evidence type="ECO:0000256" key="1">
    <source>
        <dbReference type="SAM" id="MobiDB-lite"/>
    </source>
</evidence>
<reference evidence="2 3" key="1">
    <citation type="submission" date="2015-06" db="EMBL/GenBank/DDBJ databases">
        <title>Talaromyces atroroseus IBT 11181 draft genome.</title>
        <authorList>
            <person name="Rasmussen K.B."/>
            <person name="Rasmussen S."/>
            <person name="Petersen B."/>
            <person name="Sicheritz-Ponten T."/>
            <person name="Mortensen U.H."/>
            <person name="Thrane U."/>
        </authorList>
    </citation>
    <scope>NUCLEOTIDE SEQUENCE [LARGE SCALE GENOMIC DNA]</scope>
    <source>
        <strain evidence="2 3">IBT 11181</strain>
    </source>
</reference>
<accession>A0A225B953</accession>
<protein>
    <submittedName>
        <fullName evidence="2">Uncharacterized protein</fullName>
    </submittedName>
</protein>
<proteinExistence type="predicted"/>
<feature type="compositionally biased region" description="Basic and acidic residues" evidence="1">
    <location>
        <begin position="397"/>
        <end position="406"/>
    </location>
</feature>
<organism evidence="2 3">
    <name type="scientific">Talaromyces atroroseus</name>
    <dbReference type="NCBI Taxonomy" id="1441469"/>
    <lineage>
        <taxon>Eukaryota</taxon>
        <taxon>Fungi</taxon>
        <taxon>Dikarya</taxon>
        <taxon>Ascomycota</taxon>
        <taxon>Pezizomycotina</taxon>
        <taxon>Eurotiomycetes</taxon>
        <taxon>Eurotiomycetidae</taxon>
        <taxon>Eurotiales</taxon>
        <taxon>Trichocomaceae</taxon>
        <taxon>Talaromyces</taxon>
        <taxon>Talaromyces sect. Trachyspermi</taxon>
    </lineage>
</organism>
<name>A0A225B953_TALAT</name>
<dbReference type="EMBL" id="LFMY01000001">
    <property type="protein sequence ID" value="OKL63926.1"/>
    <property type="molecule type" value="Genomic_DNA"/>
</dbReference>
<dbReference type="RefSeq" id="XP_020124047.1">
    <property type="nucleotide sequence ID" value="XM_020260076.1"/>
</dbReference>
<comment type="caution">
    <text evidence="2">The sequence shown here is derived from an EMBL/GenBank/DDBJ whole genome shotgun (WGS) entry which is preliminary data.</text>
</comment>
<keyword evidence="3" id="KW-1185">Reference proteome</keyword>